<feature type="domain" description="DNA mismatch repair proteins mutS family" evidence="16">
    <location>
        <begin position="1005"/>
        <end position="1021"/>
    </location>
</feature>
<dbReference type="GO" id="GO:0006312">
    <property type="term" value="P:mitotic recombination"/>
    <property type="evidence" value="ECO:0007669"/>
    <property type="project" value="TreeGrafter"/>
</dbReference>
<evidence type="ECO:0000256" key="2">
    <source>
        <dbReference type="ARBA" id="ARBA00007094"/>
    </source>
</evidence>
<comment type="similarity">
    <text evidence="2">Belongs to the DNA mismatch repair MutS family. MSH3 subfamily.</text>
</comment>
<dbReference type="GO" id="GO:0030983">
    <property type="term" value="F:mismatched DNA binding"/>
    <property type="evidence" value="ECO:0007669"/>
    <property type="project" value="InterPro"/>
</dbReference>
<evidence type="ECO:0000256" key="7">
    <source>
        <dbReference type="ARBA" id="ARBA00023125"/>
    </source>
</evidence>
<reference evidence="17" key="1">
    <citation type="submission" date="2023-10" db="EMBL/GenBank/DDBJ databases">
        <authorList>
            <person name="Noh H."/>
        </authorList>
    </citation>
    <scope>NUCLEOTIDE SEQUENCE</scope>
    <source>
        <strain evidence="17">DUCC4014</strain>
    </source>
</reference>
<dbReference type="SUPFAM" id="SSF52540">
    <property type="entry name" value="P-loop containing nucleoside triphosphate hydrolases"/>
    <property type="match status" value="1"/>
</dbReference>
<comment type="function">
    <text evidence="10">Component of the post-replicative DNA mismatch repair system (MMR). Heterodimerizes with MSH2 to form MutS beta, which binds to DNA mismatches thereby initiating DNA repair. MSH3 provides substrate-binding and substrate specificity to the complex. When bound, the MutS beta heterodimer bends the DNA helix and shields approximately 20 base pairs. Acts mainly to repair insertion-deletion loops (IDLs) from 2 to 13 nucleotides in size, but can also repair base-base and single insertion-deletion mismatches that occur during replication. After mismatch binding, forms a ternary complex with the MutL alpha heterodimer, which is thought to be responsible for directing the downstream MMR events, including strand discrimination, excision, and resynthesis. ATP binding and hydrolysis play a pivotal role in mismatch repair functions.</text>
</comment>
<accession>A0AAF1BQR1</accession>
<dbReference type="InterPro" id="IPR045076">
    <property type="entry name" value="MutS"/>
</dbReference>
<dbReference type="PANTHER" id="PTHR11361">
    <property type="entry name" value="DNA MISMATCH REPAIR PROTEIN MUTS FAMILY MEMBER"/>
    <property type="match status" value="1"/>
</dbReference>
<organism evidence="17 18">
    <name type="scientific">Vanrija pseudolonga</name>
    <dbReference type="NCBI Taxonomy" id="143232"/>
    <lineage>
        <taxon>Eukaryota</taxon>
        <taxon>Fungi</taxon>
        <taxon>Dikarya</taxon>
        <taxon>Basidiomycota</taxon>
        <taxon>Agaricomycotina</taxon>
        <taxon>Tremellomycetes</taxon>
        <taxon>Trichosporonales</taxon>
        <taxon>Trichosporonaceae</taxon>
        <taxon>Vanrija</taxon>
    </lineage>
</organism>
<dbReference type="PANTHER" id="PTHR11361:SF122">
    <property type="entry name" value="DNA MISMATCH REPAIR PROTEIN MSH3"/>
    <property type="match status" value="1"/>
</dbReference>
<evidence type="ECO:0000256" key="13">
    <source>
        <dbReference type="ARBA" id="ARBA00073774"/>
    </source>
</evidence>
<evidence type="ECO:0000256" key="12">
    <source>
        <dbReference type="ARBA" id="ARBA00029792"/>
    </source>
</evidence>
<proteinExistence type="inferred from homology"/>
<dbReference type="InterPro" id="IPR036678">
    <property type="entry name" value="MutS_con_dom_sf"/>
</dbReference>
<feature type="region of interest" description="Disordered" evidence="15">
    <location>
        <begin position="329"/>
        <end position="351"/>
    </location>
</feature>
<feature type="compositionally biased region" description="Polar residues" evidence="15">
    <location>
        <begin position="1"/>
        <end position="17"/>
    </location>
</feature>
<keyword evidence="9" id="KW-0539">Nucleus</keyword>
<evidence type="ECO:0000256" key="3">
    <source>
        <dbReference type="ARBA" id="ARBA00022151"/>
    </source>
</evidence>
<dbReference type="Gene3D" id="1.10.1420.10">
    <property type="match status" value="2"/>
</dbReference>
<keyword evidence="8 14" id="KW-0234">DNA repair</keyword>
<dbReference type="Pfam" id="PF05190">
    <property type="entry name" value="MutS_IV"/>
    <property type="match status" value="1"/>
</dbReference>
<dbReference type="AlphaFoldDB" id="A0AAF1BQR1"/>
<comment type="subunit">
    <text evidence="11">Heterodimer consisting of MSH2-MSH3 (MutS beta). Forms a ternary complex with MutL alpha (MLH1-PMS1).</text>
</comment>
<feature type="region of interest" description="Disordered" evidence="15">
    <location>
        <begin position="1"/>
        <end position="87"/>
    </location>
</feature>
<dbReference type="Pfam" id="PF05188">
    <property type="entry name" value="MutS_II"/>
    <property type="match status" value="1"/>
</dbReference>
<dbReference type="FunFam" id="3.40.1170.10:FF:000004">
    <property type="entry name" value="DNA mismatch repair protein"/>
    <property type="match status" value="1"/>
</dbReference>
<evidence type="ECO:0000256" key="8">
    <source>
        <dbReference type="ARBA" id="ARBA00023204"/>
    </source>
</evidence>
<comment type="subcellular location">
    <subcellularLocation>
        <location evidence="1">Nucleus</location>
    </subcellularLocation>
</comment>
<dbReference type="GeneID" id="87808030"/>
<dbReference type="GO" id="GO:0005634">
    <property type="term" value="C:nucleus"/>
    <property type="evidence" value="ECO:0007669"/>
    <property type="project" value="UniProtKB-SubCell"/>
</dbReference>
<keyword evidence="18" id="KW-1185">Reference proteome</keyword>
<dbReference type="InterPro" id="IPR000432">
    <property type="entry name" value="DNA_mismatch_repair_MutS_C"/>
</dbReference>
<feature type="region of interest" description="Disordered" evidence="15">
    <location>
        <begin position="162"/>
        <end position="213"/>
    </location>
</feature>
<dbReference type="Pfam" id="PF05192">
    <property type="entry name" value="MutS_III"/>
    <property type="match status" value="1"/>
</dbReference>
<dbReference type="Gene3D" id="3.30.420.110">
    <property type="entry name" value="MutS, connector domain"/>
    <property type="match status" value="1"/>
</dbReference>
<keyword evidence="6" id="KW-0067">ATP-binding</keyword>
<dbReference type="InterPro" id="IPR027417">
    <property type="entry name" value="P-loop_NTPase"/>
</dbReference>
<evidence type="ECO:0000256" key="14">
    <source>
        <dbReference type="RuleBase" id="RU003756"/>
    </source>
</evidence>
<evidence type="ECO:0000256" key="4">
    <source>
        <dbReference type="ARBA" id="ARBA00022741"/>
    </source>
</evidence>
<dbReference type="Pfam" id="PF00488">
    <property type="entry name" value="MutS_V"/>
    <property type="match status" value="1"/>
</dbReference>
<dbReference type="Pfam" id="PF01624">
    <property type="entry name" value="MutS_I"/>
    <property type="match status" value="1"/>
</dbReference>
<dbReference type="GO" id="GO:0005524">
    <property type="term" value="F:ATP binding"/>
    <property type="evidence" value="ECO:0007669"/>
    <property type="project" value="UniProtKB-KW"/>
</dbReference>
<keyword evidence="7 14" id="KW-0238">DNA-binding</keyword>
<dbReference type="InterPro" id="IPR016151">
    <property type="entry name" value="DNA_mismatch_repair_MutS_N"/>
</dbReference>
<dbReference type="SMART" id="SM00533">
    <property type="entry name" value="MUTSd"/>
    <property type="match status" value="1"/>
</dbReference>
<sequence length="1167" mass="127005">MGTTPTNSNGAQSSLHSFFQPKAASSGGRTASDAVDLTGSPPPKRAKVAPTPAQEARMKAIQSSYFKPKASPKPVPSSSREPSAALETFRLPRGAAAAGAAPAGAAFGSYAVSGSAVPRSTQTAEQERRSEAWRALADAGAVLPRRRSLALDEAAAAELRGAISGEGEGTPDVADPDEAAAEEVGTSLRAKYAAEPPKRGRKKKEVEVGPSGQSYTPLERQFMEIKAKNADVLLLMEVGYKYKFHGDDAKTASKELGIVAFPNRNFYTASIPVHRLHIHVKKLISLGYKVGVISQMETAALKKVGDNRNTPFVRELTHLYTAATYVEESSEQSSTLRDEPVRPGGAPPPTNTLVAIVEQPLGGLARDDRVRIALVSVVPNTGDVVWDEFDDSEVRSELETRLTHLQPAELLLPANGLSKATEKVLKHAAGSSSSASVIRVERIHDVMEYSAAFDFLTTFYRRGSDVVDLAAEDGADVDMEEQNGTQSDSITLASGLPAEEAVLALVDFPKQIVVALAVAVRYMKAFGLQSAFRHRSSFTKFINRAHMLLSSNTLVNLEIYRNQTDGGAYGSLVWRTFFLLCRDHADSYQFWISMSPDTMQLTPRTKTRMGRRLMREWIGRPLLDVNALRARLDAVEEIVSCNTYYMEKLRSLLVNMPDLVRGLTRVQYGKATPTELATILVGLVRVASEFKPDDGEGKPFHSDMLNNILTTLPTIAEPARAFLNAIDLKAARANNEADLWADPDKYPEIQDAKDCISICESELAQHLKDVRKVVKKPALNYVTVSGIEYLVEVPLRDTKLVPPKWVKISSTKAVSRFHTPEILQIRIKEREQHKETLAASAKRAFQSFQSDISECHQLVVVSRLIAVIDCMISLASTASGPGYTKPTFVSEPRLSIKQGRHPMVEALRDQAYVPFDIDFSESEGRSKVITGPNMAGKSSCVRAAALIVCLAQIGSFVPAEAATLGIHDAVLTRMGASDDIGRGKSTFMVELSETSDILRTITPRTLVILDELGRGTSTFDGVAIAYATLAHLAQAGCNSLFVTHYPLVAEQLAAEFPDQVSNWHMAFDERRAPDGHAEITFLYHLKRGLAEASFGVWCARLAGLPASILDRAQSRADDLKRETDNRSAAALARRAKVLLDDLASPNPTPASVLRHAEMLATALAIVR</sequence>
<dbReference type="GO" id="GO:0140664">
    <property type="term" value="F:ATP-dependent DNA damage sensor activity"/>
    <property type="evidence" value="ECO:0007669"/>
    <property type="project" value="InterPro"/>
</dbReference>
<dbReference type="InterPro" id="IPR007860">
    <property type="entry name" value="DNA_mmatch_repair_MutS_con_dom"/>
</dbReference>
<evidence type="ECO:0000256" key="15">
    <source>
        <dbReference type="SAM" id="MobiDB-lite"/>
    </source>
</evidence>
<name>A0AAF1BQR1_9TREE</name>
<dbReference type="Gene3D" id="3.40.1170.10">
    <property type="entry name" value="DNA repair protein MutS, domain I"/>
    <property type="match status" value="1"/>
</dbReference>
<evidence type="ECO:0000256" key="1">
    <source>
        <dbReference type="ARBA" id="ARBA00004123"/>
    </source>
</evidence>
<protein>
    <recommendedName>
        <fullName evidence="3 13">DNA mismatch repair protein MSH3</fullName>
    </recommendedName>
    <alternativeName>
        <fullName evidence="3 13">DNA mismatch repair protein MSH3</fullName>
    </alternativeName>
    <alternativeName>
        <fullName evidence="12">MutS protein homolog 3</fullName>
    </alternativeName>
</protein>
<dbReference type="SMART" id="SM00534">
    <property type="entry name" value="MUTSac"/>
    <property type="match status" value="1"/>
</dbReference>
<dbReference type="SUPFAM" id="SSF48334">
    <property type="entry name" value="DNA repair protein MutS, domain III"/>
    <property type="match status" value="1"/>
</dbReference>
<evidence type="ECO:0000313" key="17">
    <source>
        <dbReference type="EMBL" id="WOO81268.1"/>
    </source>
</evidence>
<gene>
    <name evidence="17" type="primary">MSH3</name>
    <name evidence="17" type="ORF">LOC62_03G004797</name>
</gene>
<dbReference type="PROSITE" id="PS00486">
    <property type="entry name" value="DNA_MISMATCH_REPAIR_2"/>
    <property type="match status" value="1"/>
</dbReference>
<evidence type="ECO:0000313" key="18">
    <source>
        <dbReference type="Proteomes" id="UP000827549"/>
    </source>
</evidence>
<dbReference type="InterPro" id="IPR036187">
    <property type="entry name" value="DNA_mismatch_repair_MutS_sf"/>
</dbReference>
<dbReference type="Proteomes" id="UP000827549">
    <property type="component" value="Chromosome 3"/>
</dbReference>
<evidence type="ECO:0000259" key="16">
    <source>
        <dbReference type="PROSITE" id="PS00486"/>
    </source>
</evidence>
<evidence type="ECO:0000256" key="9">
    <source>
        <dbReference type="ARBA" id="ARBA00023242"/>
    </source>
</evidence>
<evidence type="ECO:0000256" key="6">
    <source>
        <dbReference type="ARBA" id="ARBA00022840"/>
    </source>
</evidence>
<dbReference type="SUPFAM" id="SSF55271">
    <property type="entry name" value="DNA repair protein MutS, domain I"/>
    <property type="match status" value="1"/>
</dbReference>
<evidence type="ECO:0000256" key="5">
    <source>
        <dbReference type="ARBA" id="ARBA00022763"/>
    </source>
</evidence>
<dbReference type="RefSeq" id="XP_062627300.1">
    <property type="nucleotide sequence ID" value="XM_062771316.1"/>
</dbReference>
<dbReference type="GO" id="GO:0006298">
    <property type="term" value="P:mismatch repair"/>
    <property type="evidence" value="ECO:0007669"/>
    <property type="project" value="InterPro"/>
</dbReference>
<keyword evidence="4 14" id="KW-0547">Nucleotide-binding</keyword>
<evidence type="ECO:0000256" key="11">
    <source>
        <dbReference type="ARBA" id="ARBA00025902"/>
    </source>
</evidence>
<dbReference type="InterPro" id="IPR007695">
    <property type="entry name" value="DNA_mismatch_repair_MutS-lik_N"/>
</dbReference>
<dbReference type="InterPro" id="IPR007861">
    <property type="entry name" value="DNA_mismatch_repair_MutS_clamp"/>
</dbReference>
<evidence type="ECO:0000256" key="10">
    <source>
        <dbReference type="ARBA" id="ARBA00025373"/>
    </source>
</evidence>
<dbReference type="EMBL" id="CP086716">
    <property type="protein sequence ID" value="WOO81268.1"/>
    <property type="molecule type" value="Genomic_DNA"/>
</dbReference>
<dbReference type="FunFam" id="1.10.1420.10:FF:000004">
    <property type="entry name" value="DNA mismatch repair protein Msh3"/>
    <property type="match status" value="1"/>
</dbReference>
<keyword evidence="5 14" id="KW-0227">DNA damage</keyword>
<dbReference type="InterPro" id="IPR007696">
    <property type="entry name" value="DNA_mismatch_repair_MutS_core"/>
</dbReference>
<dbReference type="Gene3D" id="3.40.50.300">
    <property type="entry name" value="P-loop containing nucleotide triphosphate hydrolases"/>
    <property type="match status" value="1"/>
</dbReference>